<feature type="compositionally biased region" description="Basic and acidic residues" evidence="1">
    <location>
        <begin position="165"/>
        <end position="175"/>
    </location>
</feature>
<sequence length="210" mass="24363">MEEIQFLQEPSTSPTSPISLDTSAANIVVELMDGSDVNTVDFNRSRDNRKHYEEIKFVFPDKALTQMDGDYQQQCISEDRRALGRKSPSETFKKLKFSIFQPCKELCDICVGAKLGNVSEENMTGTTKGRHWHRKKRKMTKMSQTLSLKSGPWISNCQQKIPSQCKKDDDVMIGKEEEEEEREEEEEELEEEEKEKKEEEEQEKDDEVVV</sequence>
<keyword evidence="3" id="KW-1185">Reference proteome</keyword>
<proteinExistence type="predicted"/>
<dbReference type="Proteomes" id="UP000735302">
    <property type="component" value="Unassembled WGS sequence"/>
</dbReference>
<evidence type="ECO:0000313" key="3">
    <source>
        <dbReference type="Proteomes" id="UP000735302"/>
    </source>
</evidence>
<evidence type="ECO:0000256" key="1">
    <source>
        <dbReference type="SAM" id="MobiDB-lite"/>
    </source>
</evidence>
<organism evidence="2 3">
    <name type="scientific">Plakobranchus ocellatus</name>
    <dbReference type="NCBI Taxonomy" id="259542"/>
    <lineage>
        <taxon>Eukaryota</taxon>
        <taxon>Metazoa</taxon>
        <taxon>Spiralia</taxon>
        <taxon>Lophotrochozoa</taxon>
        <taxon>Mollusca</taxon>
        <taxon>Gastropoda</taxon>
        <taxon>Heterobranchia</taxon>
        <taxon>Euthyneura</taxon>
        <taxon>Panpulmonata</taxon>
        <taxon>Sacoglossa</taxon>
        <taxon>Placobranchoidea</taxon>
        <taxon>Plakobranchidae</taxon>
        <taxon>Plakobranchus</taxon>
    </lineage>
</organism>
<dbReference type="AlphaFoldDB" id="A0AAV4APN4"/>
<evidence type="ECO:0000313" key="2">
    <source>
        <dbReference type="EMBL" id="GFO08897.1"/>
    </source>
</evidence>
<comment type="caution">
    <text evidence="2">The sequence shown here is derived from an EMBL/GenBank/DDBJ whole genome shotgun (WGS) entry which is preliminary data.</text>
</comment>
<reference evidence="2 3" key="1">
    <citation type="journal article" date="2021" name="Elife">
        <title>Chloroplast acquisition without the gene transfer in kleptoplastic sea slugs, Plakobranchus ocellatus.</title>
        <authorList>
            <person name="Maeda T."/>
            <person name="Takahashi S."/>
            <person name="Yoshida T."/>
            <person name="Shimamura S."/>
            <person name="Takaki Y."/>
            <person name="Nagai Y."/>
            <person name="Toyoda A."/>
            <person name="Suzuki Y."/>
            <person name="Arimoto A."/>
            <person name="Ishii H."/>
            <person name="Satoh N."/>
            <person name="Nishiyama T."/>
            <person name="Hasebe M."/>
            <person name="Maruyama T."/>
            <person name="Minagawa J."/>
            <person name="Obokata J."/>
            <person name="Shigenobu S."/>
        </authorList>
    </citation>
    <scope>NUCLEOTIDE SEQUENCE [LARGE SCALE GENOMIC DNA]</scope>
</reference>
<gene>
    <name evidence="2" type="ORF">PoB_003540200</name>
</gene>
<feature type="compositionally biased region" description="Acidic residues" evidence="1">
    <location>
        <begin position="176"/>
        <end position="193"/>
    </location>
</feature>
<dbReference type="EMBL" id="BLXT01004021">
    <property type="protein sequence ID" value="GFO08897.1"/>
    <property type="molecule type" value="Genomic_DNA"/>
</dbReference>
<feature type="compositionally biased region" description="Acidic residues" evidence="1">
    <location>
        <begin position="200"/>
        <end position="210"/>
    </location>
</feature>
<accession>A0AAV4APN4</accession>
<feature type="region of interest" description="Disordered" evidence="1">
    <location>
        <begin position="163"/>
        <end position="210"/>
    </location>
</feature>
<protein>
    <submittedName>
        <fullName evidence="2">Uncharacterized protein</fullName>
    </submittedName>
</protein>
<name>A0AAV4APN4_9GAST</name>